<evidence type="ECO:0000256" key="1">
    <source>
        <dbReference type="SAM" id="Coils"/>
    </source>
</evidence>
<dbReference type="OrthoDB" id="1585644at2759"/>
<dbReference type="InterPro" id="IPR003903">
    <property type="entry name" value="UIM_dom"/>
</dbReference>
<reference evidence="2 3" key="1">
    <citation type="submission" date="2019-01" db="EMBL/GenBank/DDBJ databases">
        <authorList>
            <person name="Sayadi A."/>
        </authorList>
    </citation>
    <scope>NUCLEOTIDE SEQUENCE [LARGE SCALE GENOMIC DNA]</scope>
</reference>
<sequence>MDADVAHVTKIQEEDRLTCVLDESLFRCPASYTQIGNAGVDGRRQFSMEEEDDLLQFAIQQSLIESGTEKEEVDIWEALKSQKPSRPETPNLLGEEERQLQRAIQASLELYQQNASNPELLENVSPESDSDLHMALLLSQREQEKERLREEEERMKEEKMLEEILQLSLKEK</sequence>
<protein>
    <submittedName>
        <fullName evidence="2">Uncharacterized protein</fullName>
    </submittedName>
</protein>
<accession>A0A653D381</accession>
<organism evidence="2 3">
    <name type="scientific">Callosobruchus maculatus</name>
    <name type="common">Southern cowpea weevil</name>
    <name type="synonym">Pulse bruchid</name>
    <dbReference type="NCBI Taxonomy" id="64391"/>
    <lineage>
        <taxon>Eukaryota</taxon>
        <taxon>Metazoa</taxon>
        <taxon>Ecdysozoa</taxon>
        <taxon>Arthropoda</taxon>
        <taxon>Hexapoda</taxon>
        <taxon>Insecta</taxon>
        <taxon>Pterygota</taxon>
        <taxon>Neoptera</taxon>
        <taxon>Endopterygota</taxon>
        <taxon>Coleoptera</taxon>
        <taxon>Polyphaga</taxon>
        <taxon>Cucujiformia</taxon>
        <taxon>Chrysomeloidea</taxon>
        <taxon>Chrysomelidae</taxon>
        <taxon>Bruchinae</taxon>
        <taxon>Bruchini</taxon>
        <taxon>Callosobruchus</taxon>
    </lineage>
</organism>
<dbReference type="SMART" id="SM00726">
    <property type="entry name" value="UIM"/>
    <property type="match status" value="3"/>
</dbReference>
<proteinExistence type="predicted"/>
<dbReference type="Proteomes" id="UP000410492">
    <property type="component" value="Unassembled WGS sequence"/>
</dbReference>
<dbReference type="AlphaFoldDB" id="A0A653D381"/>
<dbReference type="Gene3D" id="6.10.140.100">
    <property type="match status" value="1"/>
</dbReference>
<evidence type="ECO:0000313" key="2">
    <source>
        <dbReference type="EMBL" id="VEN54010.1"/>
    </source>
</evidence>
<name>A0A653D381_CALMS</name>
<keyword evidence="1" id="KW-0175">Coiled coil</keyword>
<keyword evidence="3" id="KW-1185">Reference proteome</keyword>
<dbReference type="PROSITE" id="PS50330">
    <property type="entry name" value="UIM"/>
    <property type="match status" value="1"/>
</dbReference>
<dbReference type="EMBL" id="CAACVG010009730">
    <property type="protein sequence ID" value="VEN54010.1"/>
    <property type="molecule type" value="Genomic_DNA"/>
</dbReference>
<evidence type="ECO:0000313" key="3">
    <source>
        <dbReference type="Proteomes" id="UP000410492"/>
    </source>
</evidence>
<feature type="coiled-coil region" evidence="1">
    <location>
        <begin position="134"/>
        <end position="165"/>
    </location>
</feature>
<gene>
    <name evidence="2" type="ORF">CALMAC_LOCUS13620</name>
</gene>